<feature type="transmembrane region" description="Helical" evidence="9">
    <location>
        <begin position="74"/>
        <end position="97"/>
    </location>
</feature>
<keyword evidence="2" id="KW-1003">Cell membrane</keyword>
<evidence type="ECO:0000259" key="10">
    <source>
        <dbReference type="Pfam" id="PF00361"/>
    </source>
</evidence>
<evidence type="ECO:0000256" key="3">
    <source>
        <dbReference type="ARBA" id="ARBA00022692"/>
    </source>
</evidence>
<feature type="transmembrane region" description="Helical" evidence="9">
    <location>
        <begin position="247"/>
        <end position="266"/>
    </location>
</feature>
<feature type="transmembrane region" description="Helical" evidence="9">
    <location>
        <begin position="278"/>
        <end position="299"/>
    </location>
</feature>
<evidence type="ECO:0000313" key="11">
    <source>
        <dbReference type="EMBL" id="GAA5150083.1"/>
    </source>
</evidence>
<feature type="transmembrane region" description="Helical" evidence="9">
    <location>
        <begin position="502"/>
        <end position="522"/>
    </location>
</feature>
<feature type="domain" description="NADH:quinone oxidoreductase/Mrp antiporter transmembrane" evidence="10">
    <location>
        <begin position="129"/>
        <end position="421"/>
    </location>
</feature>
<feature type="transmembrane region" description="Helical" evidence="9">
    <location>
        <begin position="214"/>
        <end position="235"/>
    </location>
</feature>
<keyword evidence="5" id="KW-0560">Oxidoreductase</keyword>
<dbReference type="Proteomes" id="UP001428817">
    <property type="component" value="Unassembled WGS sequence"/>
</dbReference>
<evidence type="ECO:0000313" key="12">
    <source>
        <dbReference type="Proteomes" id="UP001428817"/>
    </source>
</evidence>
<dbReference type="EMBL" id="BAABJP010000005">
    <property type="protein sequence ID" value="GAA5150083.1"/>
    <property type="molecule type" value="Genomic_DNA"/>
</dbReference>
<sequence length="537" mass="54383">MNTLVPLLIWAPVLLPLLGAAGYALWGWRPSTRWLAASCSALLLCAAVALAALVARTGPHTAAGGVLRVDALSAYMLVVIGTIALLATAATPAYLAAEITAERATPRAAALHSVLVALFIAAMAAALLAADLGLLWVAVEATTICTAFLVGQRRTRAAVEAAWKYVVICSTGIALALLGAFLLNHAATHAGRPGLNLRNLNDIATGLDPGVTRIAIALLILGFGTKVGLAPLHAWLPDAHSQAPAPVSALMSGVLLSVAFYAILRVKHLADAALGPGFARTLLLVMSLATLAVAATLLLAQRDYKRMLAYSSMEHMGLLALAAAVGTRLAVAALLLHMLGHGLAKAVLFVGSGRILQLTGTSQIHQVRGLAARDPVLAGCVGLGVLALLGFPPFSLFASELGMFRAGFAAGPGWLIAAALLLVLVVTAALLAHCAHMLLGNPAHQPTKTAADTRDTTTGANDTGATVISATATSASTTSATGGTSATAVAVPPGERSPSGTIAVLAAGLIACAVLGITTGALQQLLYQAADTITSTP</sequence>
<dbReference type="PANTHER" id="PTHR42682">
    <property type="entry name" value="HYDROGENASE-4 COMPONENT F"/>
    <property type="match status" value="1"/>
</dbReference>
<dbReference type="Pfam" id="PF00361">
    <property type="entry name" value="Proton_antipo_M"/>
    <property type="match status" value="1"/>
</dbReference>
<feature type="transmembrane region" description="Helical" evidence="9">
    <location>
        <begin position="34"/>
        <end position="54"/>
    </location>
</feature>
<dbReference type="InterPro" id="IPR001750">
    <property type="entry name" value="ND/Mrp_TM"/>
</dbReference>
<feature type="transmembrane region" description="Helical" evidence="9">
    <location>
        <begin position="376"/>
        <end position="394"/>
    </location>
</feature>
<feature type="region of interest" description="Disordered" evidence="8">
    <location>
        <begin position="476"/>
        <end position="496"/>
    </location>
</feature>
<dbReference type="PANTHER" id="PTHR42682:SF5">
    <property type="entry name" value="HYDROGENASE-4 COMPONENT F"/>
    <property type="match status" value="1"/>
</dbReference>
<feature type="transmembrane region" description="Helical" evidence="9">
    <location>
        <begin position="414"/>
        <end position="439"/>
    </location>
</feature>
<keyword evidence="12" id="KW-1185">Reference proteome</keyword>
<dbReference type="InterPro" id="IPR052175">
    <property type="entry name" value="ComplexI-like_HydComp"/>
</dbReference>
<reference evidence="12" key="1">
    <citation type="journal article" date="2019" name="Int. J. Syst. Evol. Microbiol.">
        <title>The Global Catalogue of Microorganisms (GCM) 10K type strain sequencing project: providing services to taxonomists for standard genome sequencing and annotation.</title>
        <authorList>
            <consortium name="The Broad Institute Genomics Platform"/>
            <consortium name="The Broad Institute Genome Sequencing Center for Infectious Disease"/>
            <person name="Wu L."/>
            <person name="Ma J."/>
        </authorList>
    </citation>
    <scope>NUCLEOTIDE SEQUENCE [LARGE SCALE GENOMIC DNA]</scope>
    <source>
        <strain evidence="12">JCM 18303</strain>
    </source>
</reference>
<proteinExistence type="predicted"/>
<feature type="transmembrane region" description="Helical" evidence="9">
    <location>
        <begin position="109"/>
        <end position="128"/>
    </location>
</feature>
<keyword evidence="4 9" id="KW-1133">Transmembrane helix</keyword>
<dbReference type="PRINTS" id="PR01437">
    <property type="entry name" value="NUOXDRDTASE4"/>
</dbReference>
<feature type="compositionally biased region" description="Low complexity" evidence="8">
    <location>
        <begin position="476"/>
        <end position="491"/>
    </location>
</feature>
<evidence type="ECO:0000256" key="8">
    <source>
        <dbReference type="SAM" id="MobiDB-lite"/>
    </source>
</evidence>
<feature type="transmembrane region" description="Helical" evidence="9">
    <location>
        <begin position="319"/>
        <end position="340"/>
    </location>
</feature>
<evidence type="ECO:0000256" key="2">
    <source>
        <dbReference type="ARBA" id="ARBA00022475"/>
    </source>
</evidence>
<dbReference type="InterPro" id="IPR003918">
    <property type="entry name" value="NADH_UbQ_OxRdtase"/>
</dbReference>
<organism evidence="11 12">
    <name type="scientific">Pseudonocardia eucalypti</name>
    <dbReference type="NCBI Taxonomy" id="648755"/>
    <lineage>
        <taxon>Bacteria</taxon>
        <taxon>Bacillati</taxon>
        <taxon>Actinomycetota</taxon>
        <taxon>Actinomycetes</taxon>
        <taxon>Pseudonocardiales</taxon>
        <taxon>Pseudonocardiaceae</taxon>
        <taxon>Pseudonocardia</taxon>
    </lineage>
</organism>
<accession>A0ABP9PPP8</accession>
<comment type="caution">
    <text evidence="11">The sequence shown here is derived from an EMBL/GenBank/DDBJ whole genome shotgun (WGS) entry which is preliminary data.</text>
</comment>
<comment type="subcellular location">
    <subcellularLocation>
        <location evidence="1">Cell membrane</location>
        <topology evidence="1">Multi-pass membrane protein</topology>
    </subcellularLocation>
    <subcellularLocation>
        <location evidence="7">Membrane</location>
        <topology evidence="7">Multi-pass membrane protein</topology>
    </subcellularLocation>
</comment>
<evidence type="ECO:0000256" key="9">
    <source>
        <dbReference type="SAM" id="Phobius"/>
    </source>
</evidence>
<name>A0ABP9PPP8_9PSEU</name>
<evidence type="ECO:0000256" key="1">
    <source>
        <dbReference type="ARBA" id="ARBA00004651"/>
    </source>
</evidence>
<feature type="transmembrane region" description="Helical" evidence="9">
    <location>
        <begin position="134"/>
        <end position="151"/>
    </location>
</feature>
<evidence type="ECO:0000256" key="4">
    <source>
        <dbReference type="ARBA" id="ARBA00022989"/>
    </source>
</evidence>
<feature type="transmembrane region" description="Helical" evidence="9">
    <location>
        <begin position="163"/>
        <end position="183"/>
    </location>
</feature>
<keyword evidence="3 7" id="KW-0812">Transmembrane</keyword>
<evidence type="ECO:0000256" key="7">
    <source>
        <dbReference type="RuleBase" id="RU000320"/>
    </source>
</evidence>
<protein>
    <submittedName>
        <fullName evidence="11">Proton-conducting transporter membrane subunit</fullName>
    </submittedName>
</protein>
<evidence type="ECO:0000256" key="5">
    <source>
        <dbReference type="ARBA" id="ARBA00023002"/>
    </source>
</evidence>
<keyword evidence="6 9" id="KW-0472">Membrane</keyword>
<dbReference type="RefSeq" id="WP_185061008.1">
    <property type="nucleotide sequence ID" value="NZ_BAABJP010000005.1"/>
</dbReference>
<evidence type="ECO:0000256" key="6">
    <source>
        <dbReference type="ARBA" id="ARBA00023136"/>
    </source>
</evidence>
<feature type="transmembrane region" description="Helical" evidence="9">
    <location>
        <begin position="6"/>
        <end position="27"/>
    </location>
</feature>
<gene>
    <name evidence="11" type="ORF">GCM10023321_14950</name>
</gene>